<dbReference type="EMBL" id="JACEFO010001777">
    <property type="protein sequence ID" value="KAF8703881.1"/>
    <property type="molecule type" value="Genomic_DNA"/>
</dbReference>
<dbReference type="PANTHER" id="PTHR33649:SF13">
    <property type="entry name" value="PAR1 PROTEIN"/>
    <property type="match status" value="1"/>
</dbReference>
<accession>A0A835BPB8</accession>
<dbReference type="OrthoDB" id="772928at2759"/>
<dbReference type="InterPro" id="IPR009489">
    <property type="entry name" value="PAR1"/>
</dbReference>
<evidence type="ECO:0000313" key="2">
    <source>
        <dbReference type="Proteomes" id="UP000636709"/>
    </source>
</evidence>
<keyword evidence="2" id="KW-1185">Reference proteome</keyword>
<dbReference type="Pfam" id="PF06521">
    <property type="entry name" value="PAR1"/>
    <property type="match status" value="1"/>
</dbReference>
<gene>
    <name evidence="1" type="ORF">HU200_031979</name>
</gene>
<organism evidence="1 2">
    <name type="scientific">Digitaria exilis</name>
    <dbReference type="NCBI Taxonomy" id="1010633"/>
    <lineage>
        <taxon>Eukaryota</taxon>
        <taxon>Viridiplantae</taxon>
        <taxon>Streptophyta</taxon>
        <taxon>Embryophyta</taxon>
        <taxon>Tracheophyta</taxon>
        <taxon>Spermatophyta</taxon>
        <taxon>Magnoliopsida</taxon>
        <taxon>Liliopsida</taxon>
        <taxon>Poales</taxon>
        <taxon>Poaceae</taxon>
        <taxon>PACMAD clade</taxon>
        <taxon>Panicoideae</taxon>
        <taxon>Panicodae</taxon>
        <taxon>Paniceae</taxon>
        <taxon>Anthephorinae</taxon>
        <taxon>Digitaria</taxon>
    </lineage>
</organism>
<comment type="caution">
    <text evidence="1">The sequence shown here is derived from an EMBL/GenBank/DDBJ whole genome shotgun (WGS) entry which is preliminary data.</text>
</comment>
<dbReference type="Proteomes" id="UP000636709">
    <property type="component" value="Unassembled WGS sequence"/>
</dbReference>
<name>A0A835BPB8_9POAL</name>
<sequence>MNPSLPVPSSLAPVRSPSILAPRQLRSHLKLGAAGGTQNPRWPRSITTGSAPPPQKLFILTAASQSLSCTPDFNNPLGLPPRDAWNEPGRDTIGLLAKLLRNLGLLCNSIQVSQSKRPGTACEFRPLLDNYSISHERRAVYKPTGSSLLLPFDRYLIFGRVRSPSLKLALDRDRSRGHRWLPLSPPLSPFSSPSPSPPSGHLACEELPPDVCAFAVSSGGMRCVLERTPEGAHRCQTSAVAVAREQPLAAGHVESDACVRACGVDRAALGLPVATEDRRSLRALCSPACQDGCPNVVDLYATLAAAEGMSLPAMCEAQKATGNRRMMMGGMAPLGGPVSAPVVVAPVSAPVAAPEPCEDW</sequence>
<reference evidence="1" key="1">
    <citation type="submission" date="2020-07" db="EMBL/GenBank/DDBJ databases">
        <title>Genome sequence and genetic diversity analysis of an under-domesticated orphan crop, white fonio (Digitaria exilis).</title>
        <authorList>
            <person name="Bennetzen J.L."/>
            <person name="Chen S."/>
            <person name="Ma X."/>
            <person name="Wang X."/>
            <person name="Yssel A.E.J."/>
            <person name="Chaluvadi S.R."/>
            <person name="Johnson M."/>
            <person name="Gangashetty P."/>
            <person name="Hamidou F."/>
            <person name="Sanogo M.D."/>
            <person name="Zwaenepoel A."/>
            <person name="Wallace J."/>
            <person name="Van De Peer Y."/>
            <person name="Van Deynze A."/>
        </authorList>
    </citation>
    <scope>NUCLEOTIDE SEQUENCE</scope>
    <source>
        <tissue evidence="1">Leaves</tissue>
    </source>
</reference>
<proteinExistence type="predicted"/>
<dbReference type="AlphaFoldDB" id="A0A835BPB8"/>
<protein>
    <submittedName>
        <fullName evidence="1">Uncharacterized protein</fullName>
    </submittedName>
</protein>
<dbReference type="PANTHER" id="PTHR33649">
    <property type="entry name" value="PAR1 PROTEIN"/>
    <property type="match status" value="1"/>
</dbReference>
<evidence type="ECO:0000313" key="1">
    <source>
        <dbReference type="EMBL" id="KAF8703881.1"/>
    </source>
</evidence>